<dbReference type="EMBL" id="FNBW01000007">
    <property type="protein sequence ID" value="SDF85700.1"/>
    <property type="molecule type" value="Genomic_DNA"/>
</dbReference>
<dbReference type="Proteomes" id="UP000198615">
    <property type="component" value="Unassembled WGS sequence"/>
</dbReference>
<organism evidence="5 6">
    <name type="scientific">Thalassobaculum litoreum DSM 18839</name>
    <dbReference type="NCBI Taxonomy" id="1123362"/>
    <lineage>
        <taxon>Bacteria</taxon>
        <taxon>Pseudomonadati</taxon>
        <taxon>Pseudomonadota</taxon>
        <taxon>Alphaproteobacteria</taxon>
        <taxon>Rhodospirillales</taxon>
        <taxon>Thalassobaculaceae</taxon>
        <taxon>Thalassobaculum</taxon>
    </lineage>
</organism>
<reference evidence="5 6" key="1">
    <citation type="submission" date="2016-10" db="EMBL/GenBank/DDBJ databases">
        <authorList>
            <person name="Varghese N."/>
            <person name="Submissions S."/>
        </authorList>
    </citation>
    <scope>NUCLEOTIDE SEQUENCE [LARGE SCALE GENOMIC DNA]</scope>
    <source>
        <strain evidence="5 6">DSM 18839</strain>
    </source>
</reference>
<gene>
    <name evidence="5" type="ORF">SAMN05660686_02564</name>
</gene>
<dbReference type="InterPro" id="IPR036291">
    <property type="entry name" value="NAD(P)-bd_dom_sf"/>
</dbReference>
<dbReference type="AlphaFoldDB" id="A0A8G2BKU5"/>
<evidence type="ECO:0000259" key="4">
    <source>
        <dbReference type="Pfam" id="PF01370"/>
    </source>
</evidence>
<keyword evidence="2" id="KW-0560">Oxidoreductase</keyword>
<dbReference type="Gene3D" id="3.40.50.720">
    <property type="entry name" value="NAD(P)-binding Rossmann-like Domain"/>
    <property type="match status" value="1"/>
</dbReference>
<dbReference type="PANTHER" id="PTHR43103:SF5">
    <property type="entry name" value="4-EPIMERASE, PUTATIVE (AFU_ORTHOLOGUE AFUA_7G00360)-RELATED"/>
    <property type="match status" value="1"/>
</dbReference>
<dbReference type="PANTHER" id="PTHR43103">
    <property type="entry name" value="NUCLEOSIDE-DIPHOSPHATE-SUGAR EPIMERASE"/>
    <property type="match status" value="1"/>
</dbReference>
<evidence type="ECO:0000313" key="6">
    <source>
        <dbReference type="Proteomes" id="UP000198615"/>
    </source>
</evidence>
<comment type="similarity">
    <text evidence="1">Belongs to the NAD(P)-dependent epimerase/dehydratase family.</text>
</comment>
<evidence type="ECO:0000256" key="1">
    <source>
        <dbReference type="ARBA" id="ARBA00007637"/>
    </source>
</evidence>
<accession>A0A8G2BKU5</accession>
<feature type="domain" description="NAD-dependent epimerase/dehydratase" evidence="4">
    <location>
        <begin position="6"/>
        <end position="231"/>
    </location>
</feature>
<proteinExistence type="inferred from homology"/>
<keyword evidence="6" id="KW-1185">Reference proteome</keyword>
<protein>
    <submittedName>
        <fullName evidence="5">Nucleoside-diphosphate-sugar epimerase</fullName>
    </submittedName>
</protein>
<evidence type="ECO:0000256" key="2">
    <source>
        <dbReference type="ARBA" id="ARBA00023002"/>
    </source>
</evidence>
<dbReference type="OrthoDB" id="4392084at2"/>
<comment type="caution">
    <text evidence="5">The sequence shown here is derived from an EMBL/GenBank/DDBJ whole genome shotgun (WGS) entry which is preliminary data.</text>
</comment>
<evidence type="ECO:0000313" key="5">
    <source>
        <dbReference type="EMBL" id="SDF85700.1"/>
    </source>
</evidence>
<dbReference type="InterPro" id="IPR001509">
    <property type="entry name" value="Epimerase_deHydtase"/>
</dbReference>
<dbReference type="GO" id="GO:0016491">
    <property type="term" value="F:oxidoreductase activity"/>
    <property type="evidence" value="ECO:0007669"/>
    <property type="project" value="UniProtKB-KW"/>
</dbReference>
<evidence type="ECO:0000256" key="3">
    <source>
        <dbReference type="ARBA" id="ARBA00023027"/>
    </source>
</evidence>
<dbReference type="SUPFAM" id="SSF51735">
    <property type="entry name" value="NAD(P)-binding Rossmann-fold domains"/>
    <property type="match status" value="1"/>
</dbReference>
<keyword evidence="3" id="KW-0520">NAD</keyword>
<sequence length="309" mass="33480">MAENTVLITGGSGRLGHFVVEAMLPDHRVEVLDVSAPGQDVVYREVDIRDVAAVRSAVRGHDRIIHLAGIDDGVEVPDHTYFEVNVQGTWNLLRAAEEEGVKKVVVASSAASYGFNTGDAPHYLPVDEAHAQRPRRTYDLTKQLMERTAESFARRHAASGTGIASIVCLRPTLVARPVKTPQMLAELATLPAEDGNPGIAFDGPIYGGLPALRTYVTSRDAAAAFRAALLADTAPFSVYLIAARDTLGSVDTLDFLARNRGMHPPLYDEGWFSRADASPFDTRAAERDLGWVAQDDWSAVIRSVTETNS</sequence>
<name>A0A8G2BKU5_9PROT</name>
<dbReference type="RefSeq" id="WP_093150824.1">
    <property type="nucleotide sequence ID" value="NZ_FNBW01000007.1"/>
</dbReference>
<dbReference type="Pfam" id="PF01370">
    <property type="entry name" value="Epimerase"/>
    <property type="match status" value="1"/>
</dbReference>